<reference evidence="3 4" key="1">
    <citation type="submission" date="2021-11" db="EMBL/GenBank/DDBJ databases">
        <title>Genomic of Niabella pedocola.</title>
        <authorList>
            <person name="Wu T."/>
        </authorList>
    </citation>
    <scope>NUCLEOTIDE SEQUENCE [LARGE SCALE GENOMIC DNA]</scope>
    <source>
        <strain evidence="3 4">JCM 31011</strain>
    </source>
</reference>
<evidence type="ECO:0000313" key="3">
    <source>
        <dbReference type="EMBL" id="MCD2425123.1"/>
    </source>
</evidence>
<dbReference type="Gene3D" id="2.70.98.70">
    <property type="match status" value="1"/>
</dbReference>
<dbReference type="RefSeq" id="WP_231007542.1">
    <property type="nucleotide sequence ID" value="NZ_JAJNEC010000006.1"/>
</dbReference>
<feature type="domain" description="Heparinase II/III-like C-terminal" evidence="2">
    <location>
        <begin position="442"/>
        <end position="597"/>
    </location>
</feature>
<dbReference type="SUPFAM" id="SSF48230">
    <property type="entry name" value="Chondroitin AC/alginate lyase"/>
    <property type="match status" value="1"/>
</dbReference>
<evidence type="ECO:0000313" key="4">
    <source>
        <dbReference type="Proteomes" id="UP001199816"/>
    </source>
</evidence>
<dbReference type="Pfam" id="PF07940">
    <property type="entry name" value="Hepar_II_III_C"/>
    <property type="match status" value="1"/>
</dbReference>
<protein>
    <submittedName>
        <fullName evidence="3">Heparinase II/III-family protein</fullName>
    </submittedName>
</protein>
<organism evidence="3 4">
    <name type="scientific">Niabella pedocola</name>
    <dbReference type="NCBI Taxonomy" id="1752077"/>
    <lineage>
        <taxon>Bacteria</taxon>
        <taxon>Pseudomonadati</taxon>
        <taxon>Bacteroidota</taxon>
        <taxon>Chitinophagia</taxon>
        <taxon>Chitinophagales</taxon>
        <taxon>Chitinophagaceae</taxon>
        <taxon>Niabella</taxon>
    </lineage>
</organism>
<proteinExistence type="predicted"/>
<dbReference type="Gene3D" id="1.50.10.100">
    <property type="entry name" value="Chondroitin AC/alginate lyase"/>
    <property type="match status" value="1"/>
</dbReference>
<keyword evidence="4" id="KW-1185">Reference proteome</keyword>
<comment type="subcellular location">
    <subcellularLocation>
        <location evidence="1">Cell envelope</location>
    </subcellularLocation>
</comment>
<sequence length="649" mass="73995">MKRKIKFLFPGWMGILLMACMLLPAVSFAYEQRNLLQKQGNVQQIKSMLLPRQQWIPYPAYTDRAGWDRLTGVYKNAFIERGNAALAYQWKVIKATDYLEYTRSGSRVVMETPLNENITTIVNLFAAELAEGKGRYLDQLANGVFAACEMTSWALSAHLSLQTSKIGFPDHREQVIDLMAGDMGSLFAWIYYYFHDAFKKINPLLEMRLKKELEDRILVPYMQTDHLWWMALRYKPGDLVNNWNPWCNSNVLQTFALIEDDPEKLARAVYRTMMSVDQFINYTNEDGACEEGPSYWGHAAGKLYDYLQLLYDITGGKISLFGEPIIKNMGTYISRAYVGNGWVVNFADASAKLYPDAPLIYRYGKAVNSAEMVQLAALIRNSRKEGQVPVAGRDAYRLFQTLRFDNDLAAATAAHDIPAVTWYPQTQVCFMKQGTLFFAGKGGHNNESHNHNDVGTFNVYMNDVPVFIDAGVGTYTRQTFGPGRYSIWTMQSGYHNVPVINGYEQKNGAAYKARDAQFREATKTFSLDISKAYPEAAGVIRWLRSYRLTNGLLEIKDQFSINRPEKENRVHFLCYGSVKKEAPGKILIEQAQGKAEFMYNSRDFEATVETVPQDDARLSSVWGKQLSRVVLTARRLQQSGSYVFRIRQL</sequence>
<evidence type="ECO:0000259" key="2">
    <source>
        <dbReference type="Pfam" id="PF07940"/>
    </source>
</evidence>
<evidence type="ECO:0000256" key="1">
    <source>
        <dbReference type="ARBA" id="ARBA00004196"/>
    </source>
</evidence>
<dbReference type="InterPro" id="IPR008929">
    <property type="entry name" value="Chondroitin_lyas"/>
</dbReference>
<dbReference type="Proteomes" id="UP001199816">
    <property type="component" value="Unassembled WGS sequence"/>
</dbReference>
<dbReference type="InterPro" id="IPR012480">
    <property type="entry name" value="Hepar_II_III_C"/>
</dbReference>
<accession>A0ABS8PXQ1</accession>
<name>A0ABS8PXQ1_9BACT</name>
<dbReference type="PROSITE" id="PS51257">
    <property type="entry name" value="PROKAR_LIPOPROTEIN"/>
    <property type="match status" value="1"/>
</dbReference>
<gene>
    <name evidence="3" type="ORF">LQ567_20225</name>
</gene>
<comment type="caution">
    <text evidence="3">The sequence shown here is derived from an EMBL/GenBank/DDBJ whole genome shotgun (WGS) entry which is preliminary data.</text>
</comment>
<dbReference type="EMBL" id="JAJNEC010000006">
    <property type="protein sequence ID" value="MCD2425123.1"/>
    <property type="molecule type" value="Genomic_DNA"/>
</dbReference>